<reference evidence="1 2" key="1">
    <citation type="journal article" date="2022" name="bioRxiv">
        <title>An ancient truncated duplication of the anti-Mullerian hormone receptor type 2 gene is a potential conserved master sex determinant in the Pangasiidae catfish family.</title>
        <authorList>
            <person name="Wen M."/>
            <person name="Pan Q."/>
            <person name="Jouanno E."/>
            <person name="Montfort J."/>
            <person name="Zahm M."/>
            <person name="Cabau C."/>
            <person name="Klopp C."/>
            <person name="Iampietro C."/>
            <person name="Roques C."/>
            <person name="Bouchez O."/>
            <person name="Castinel A."/>
            <person name="Donnadieu C."/>
            <person name="Parrinello H."/>
            <person name="Poncet C."/>
            <person name="Belmonte E."/>
            <person name="Gautier V."/>
            <person name="Avarre J.-C."/>
            <person name="Dugue R."/>
            <person name="Gustiano R."/>
            <person name="Ha T.T.T."/>
            <person name="Campet M."/>
            <person name="Sriphairoj K."/>
            <person name="Ribolli J."/>
            <person name="de Almeida F.L."/>
            <person name="Desvignes T."/>
            <person name="Postlethwait J.H."/>
            <person name="Bucao C.F."/>
            <person name="Robinson-Rechavi M."/>
            <person name="Bobe J."/>
            <person name="Herpin A."/>
            <person name="Guiguen Y."/>
        </authorList>
    </citation>
    <scope>NUCLEOTIDE SEQUENCE [LARGE SCALE GENOMIC DNA]</scope>
    <source>
        <strain evidence="1">YG-Dec2019</strain>
    </source>
</reference>
<protein>
    <submittedName>
        <fullName evidence="1">Uncharacterized protein</fullName>
    </submittedName>
</protein>
<gene>
    <name evidence="1" type="ORF">PGIGA_G00135610</name>
</gene>
<evidence type="ECO:0000313" key="1">
    <source>
        <dbReference type="EMBL" id="MCI4391536.1"/>
    </source>
</evidence>
<sequence length="68" mass="7943">MVKMSWTDCRVSKLGQQLAWHMAHMTCCPKGGHIWYWVTTTAWSGKLSYDMYYMTPAVRLNEALKRAD</sequence>
<proteinExistence type="predicted"/>
<keyword evidence="2" id="KW-1185">Reference proteome</keyword>
<dbReference type="Proteomes" id="UP000829447">
    <property type="component" value="Linkage Group LG22"/>
</dbReference>
<evidence type="ECO:0000313" key="2">
    <source>
        <dbReference type="Proteomes" id="UP000829447"/>
    </source>
</evidence>
<dbReference type="EMBL" id="CM040475">
    <property type="protein sequence ID" value="MCI4391536.1"/>
    <property type="molecule type" value="Genomic_DNA"/>
</dbReference>
<comment type="caution">
    <text evidence="1">The sequence shown here is derived from an EMBL/GenBank/DDBJ whole genome shotgun (WGS) entry which is preliminary data.</text>
</comment>
<name>A0ACC5XKS9_PANGG</name>
<accession>A0ACC5XKS9</accession>
<organism evidence="1 2">
    <name type="scientific">Pangasianodon gigas</name>
    <name type="common">Mekong giant catfish</name>
    <name type="synonym">Pangasius gigas</name>
    <dbReference type="NCBI Taxonomy" id="30993"/>
    <lineage>
        <taxon>Eukaryota</taxon>
        <taxon>Metazoa</taxon>
        <taxon>Chordata</taxon>
        <taxon>Craniata</taxon>
        <taxon>Vertebrata</taxon>
        <taxon>Euteleostomi</taxon>
        <taxon>Actinopterygii</taxon>
        <taxon>Neopterygii</taxon>
        <taxon>Teleostei</taxon>
        <taxon>Ostariophysi</taxon>
        <taxon>Siluriformes</taxon>
        <taxon>Pangasiidae</taxon>
        <taxon>Pangasianodon</taxon>
    </lineage>
</organism>